<dbReference type="SUPFAM" id="SSF51621">
    <property type="entry name" value="Phosphoenolpyruvate/pyruvate domain"/>
    <property type="match status" value="1"/>
</dbReference>
<dbReference type="InterPro" id="IPR040442">
    <property type="entry name" value="Pyrv_kinase-like_dom_sf"/>
</dbReference>
<feature type="binding site" evidence="7 9">
    <location>
        <begin position="50"/>
        <end position="51"/>
    </location>
    <ligand>
        <name>3-methyl-2-oxobutanoate</name>
        <dbReference type="ChEBI" id="CHEBI:11851"/>
    </ligand>
</feature>
<dbReference type="GO" id="GO:0032259">
    <property type="term" value="P:methylation"/>
    <property type="evidence" value="ECO:0007669"/>
    <property type="project" value="UniProtKB-KW"/>
</dbReference>
<comment type="subcellular location">
    <subcellularLocation>
        <location evidence="7">Cytoplasm</location>
    </subcellularLocation>
</comment>
<evidence type="ECO:0000256" key="3">
    <source>
        <dbReference type="ARBA" id="ARBA00011424"/>
    </source>
</evidence>
<evidence type="ECO:0000313" key="11">
    <source>
        <dbReference type="EMBL" id="OAH29705.1"/>
    </source>
</evidence>
<comment type="catalytic activity">
    <reaction evidence="7">
        <text>(6R)-5,10-methylene-5,6,7,8-tetrahydrofolate + 3-methyl-2-oxobutanoate + H2O = 2-dehydropantoate + (6S)-5,6,7,8-tetrahydrofolate</text>
        <dbReference type="Rhea" id="RHEA:11824"/>
        <dbReference type="ChEBI" id="CHEBI:11561"/>
        <dbReference type="ChEBI" id="CHEBI:11851"/>
        <dbReference type="ChEBI" id="CHEBI:15377"/>
        <dbReference type="ChEBI" id="CHEBI:15636"/>
        <dbReference type="ChEBI" id="CHEBI:57453"/>
        <dbReference type="EC" id="2.1.2.11"/>
    </reaction>
</comment>
<comment type="subunit">
    <text evidence="3 7">Homodecamer; pentamer of dimers.</text>
</comment>
<dbReference type="NCBIfam" id="NF001452">
    <property type="entry name" value="PRK00311.1"/>
    <property type="match status" value="1"/>
</dbReference>
<keyword evidence="7 10" id="KW-0460">Magnesium</keyword>
<feature type="binding site" evidence="7 10">
    <location>
        <position position="50"/>
    </location>
    <ligand>
        <name>Mg(2+)</name>
        <dbReference type="ChEBI" id="CHEBI:18420"/>
    </ligand>
</feature>
<sequence length="270" mass="28173">MSGISAKRVRTRHFFEAKAAGTPISALTSYDALSASIFDEAGIDMLLVGDSAANVVLGRDTTLSITVDEMIVLAKAVTLAARRALVVVDLPFGSYEASPQQAVATSVRIMKETGAHAVKIEGGVERADTIRAIVDAGIPVCGHIGFTPQSEHALGGPVIQGRGSGADKLTRDARAVEAAGAFAVVLEMVPAQIAAKVTREISIATIGIGAGPDTDGQILVWQDAFGLNRGKTARFVRKYADLGTSLLDAARTYADDVSARSFPAAEESYE</sequence>
<dbReference type="EMBL" id="LSTQ01000012">
    <property type="protein sequence ID" value="OAH29705.1"/>
    <property type="molecule type" value="Genomic_DNA"/>
</dbReference>
<comment type="caution">
    <text evidence="11">The sequence shown here is derived from an EMBL/GenBank/DDBJ whole genome shotgun (WGS) entry which is preliminary data.</text>
</comment>
<dbReference type="AlphaFoldDB" id="A0A177INY2"/>
<evidence type="ECO:0000256" key="1">
    <source>
        <dbReference type="ARBA" id="ARBA00005033"/>
    </source>
</evidence>
<dbReference type="InterPro" id="IPR003700">
    <property type="entry name" value="Pantoate_hydroxy_MeTrfase"/>
</dbReference>
<dbReference type="STRING" id="1705.CA21670_12525"/>
<dbReference type="PANTHER" id="PTHR20881">
    <property type="entry name" value="3-METHYL-2-OXOBUTANOATE HYDROXYMETHYLTRANSFERASE"/>
    <property type="match status" value="1"/>
</dbReference>
<dbReference type="PANTHER" id="PTHR20881:SF0">
    <property type="entry name" value="3-METHYL-2-OXOBUTANOATE HYDROXYMETHYLTRANSFERASE"/>
    <property type="match status" value="1"/>
</dbReference>
<comment type="similarity">
    <text evidence="2 7">Belongs to the PanB family.</text>
</comment>
<dbReference type="PIRSF" id="PIRSF000388">
    <property type="entry name" value="Pantoate_hydroxy_MeTrfase"/>
    <property type="match status" value="1"/>
</dbReference>
<dbReference type="GO" id="GO:0015940">
    <property type="term" value="P:pantothenate biosynthetic process"/>
    <property type="evidence" value="ECO:0007669"/>
    <property type="project" value="UniProtKB-UniRule"/>
</dbReference>
<evidence type="ECO:0000256" key="5">
    <source>
        <dbReference type="ARBA" id="ARBA00022679"/>
    </source>
</evidence>
<dbReference type="GO" id="GO:0008168">
    <property type="term" value="F:methyltransferase activity"/>
    <property type="evidence" value="ECO:0007669"/>
    <property type="project" value="UniProtKB-KW"/>
</dbReference>
<dbReference type="GO" id="GO:0005737">
    <property type="term" value="C:cytoplasm"/>
    <property type="evidence" value="ECO:0007669"/>
    <property type="project" value="UniProtKB-SubCell"/>
</dbReference>
<feature type="binding site" evidence="7 9">
    <location>
        <position position="119"/>
    </location>
    <ligand>
        <name>3-methyl-2-oxobutanoate</name>
        <dbReference type="ChEBI" id="CHEBI:11851"/>
    </ligand>
</feature>
<evidence type="ECO:0000256" key="10">
    <source>
        <dbReference type="PIRSR" id="PIRSR000388-3"/>
    </source>
</evidence>
<keyword evidence="7 10" id="KW-0479">Metal-binding</keyword>
<dbReference type="GO" id="GO:0000287">
    <property type="term" value="F:magnesium ion binding"/>
    <property type="evidence" value="ECO:0007669"/>
    <property type="project" value="TreeGrafter"/>
</dbReference>
<evidence type="ECO:0000256" key="6">
    <source>
        <dbReference type="ARBA" id="ARBA00056497"/>
    </source>
</evidence>
<feature type="binding site" evidence="7 10">
    <location>
        <position position="89"/>
    </location>
    <ligand>
        <name>Mg(2+)</name>
        <dbReference type="ChEBI" id="CHEBI:18420"/>
    </ligand>
</feature>
<reference evidence="12" key="1">
    <citation type="submission" date="2016-02" db="EMBL/GenBank/DDBJ databases">
        <authorList>
            <person name="Kaur G."/>
            <person name="Nair G.R."/>
            <person name="Mayilraj S."/>
        </authorList>
    </citation>
    <scope>NUCLEOTIDE SEQUENCE [LARGE SCALE GENOMIC DNA]</scope>
    <source>
        <strain evidence="12">GA-15</strain>
    </source>
</reference>
<dbReference type="Gene3D" id="3.20.20.60">
    <property type="entry name" value="Phosphoenolpyruvate-binding domains"/>
    <property type="match status" value="1"/>
</dbReference>
<gene>
    <name evidence="7" type="primary">panB</name>
    <name evidence="11" type="ORF">AYJ05_09965</name>
</gene>
<keyword evidence="5 7" id="KW-0808">Transferase</keyword>
<feature type="binding site" evidence="7 9">
    <location>
        <position position="89"/>
    </location>
    <ligand>
        <name>3-methyl-2-oxobutanoate</name>
        <dbReference type="ChEBI" id="CHEBI:11851"/>
    </ligand>
</feature>
<keyword evidence="12" id="KW-1185">Reference proteome</keyword>
<evidence type="ECO:0000256" key="4">
    <source>
        <dbReference type="ARBA" id="ARBA00022655"/>
    </source>
</evidence>
<comment type="cofactor">
    <cofactor evidence="7 10">
        <name>Mg(2+)</name>
        <dbReference type="ChEBI" id="CHEBI:18420"/>
    </cofactor>
    <text evidence="7 10">Binds 1 Mg(2+) ion per subunit.</text>
</comment>
<evidence type="ECO:0000256" key="8">
    <source>
        <dbReference type="PIRSR" id="PIRSR000388-1"/>
    </source>
</evidence>
<dbReference type="NCBIfam" id="TIGR00222">
    <property type="entry name" value="panB"/>
    <property type="match status" value="1"/>
</dbReference>
<protein>
    <recommendedName>
        <fullName evidence="7">3-methyl-2-oxobutanoate hydroxymethyltransferase</fullName>
        <ecNumber evidence="7">2.1.2.11</ecNumber>
    </recommendedName>
    <alternativeName>
        <fullName evidence="7">Ketopantoate hydroxymethyltransferase</fullName>
        <shortName evidence="7">KPHMT</shortName>
    </alternativeName>
</protein>
<feature type="active site" description="Proton acceptor" evidence="7 8">
    <location>
        <position position="187"/>
    </location>
</feature>
<dbReference type="RefSeq" id="WP_066839510.1">
    <property type="nucleotide sequence ID" value="NZ_LSTQ01000012.1"/>
</dbReference>
<dbReference type="Proteomes" id="UP000076947">
    <property type="component" value="Unassembled WGS sequence"/>
</dbReference>
<dbReference type="InterPro" id="IPR015813">
    <property type="entry name" value="Pyrv/PenolPyrv_kinase-like_dom"/>
</dbReference>
<name>A0A177INY2_9CORY</name>
<dbReference type="HAMAP" id="MF_00156">
    <property type="entry name" value="PanB"/>
    <property type="match status" value="1"/>
</dbReference>
<evidence type="ECO:0000256" key="9">
    <source>
        <dbReference type="PIRSR" id="PIRSR000388-2"/>
    </source>
</evidence>
<evidence type="ECO:0000256" key="2">
    <source>
        <dbReference type="ARBA" id="ARBA00008676"/>
    </source>
</evidence>
<dbReference type="UniPathway" id="UPA00028">
    <property type="reaction ID" value="UER00003"/>
</dbReference>
<dbReference type="CDD" id="cd06557">
    <property type="entry name" value="KPHMT-like"/>
    <property type="match status" value="1"/>
</dbReference>
<keyword evidence="11" id="KW-0489">Methyltransferase</keyword>
<evidence type="ECO:0000313" key="12">
    <source>
        <dbReference type="Proteomes" id="UP000076947"/>
    </source>
</evidence>
<evidence type="ECO:0000256" key="7">
    <source>
        <dbReference type="HAMAP-Rule" id="MF_00156"/>
    </source>
</evidence>
<comment type="function">
    <text evidence="6 7">Catalyzes the reversible reaction in which hydroxymethyl group from 5,10-methylenetetrahydrofolate is transferred onto alpha-ketoisovalerate to form ketopantoate.</text>
</comment>
<dbReference type="OrthoDB" id="9781789at2"/>
<dbReference type="GO" id="GO:0003864">
    <property type="term" value="F:3-methyl-2-oxobutanoate hydroxymethyltransferase activity"/>
    <property type="evidence" value="ECO:0007669"/>
    <property type="project" value="UniProtKB-UniRule"/>
</dbReference>
<comment type="pathway">
    <text evidence="1 7">Cofactor biosynthesis; (R)-pantothenate biosynthesis; (R)-pantoate from 3-methyl-2-oxobutanoate: step 1/2.</text>
</comment>
<feature type="binding site" evidence="7 10">
    <location>
        <position position="121"/>
    </location>
    <ligand>
        <name>Mg(2+)</name>
        <dbReference type="ChEBI" id="CHEBI:18420"/>
    </ligand>
</feature>
<keyword evidence="7" id="KW-0963">Cytoplasm</keyword>
<dbReference type="EC" id="2.1.2.11" evidence="7"/>
<keyword evidence="4 7" id="KW-0566">Pantothenate biosynthesis</keyword>
<organism evidence="11 12">
    <name type="scientific">Corynebacterium stationis</name>
    <dbReference type="NCBI Taxonomy" id="1705"/>
    <lineage>
        <taxon>Bacteria</taxon>
        <taxon>Bacillati</taxon>
        <taxon>Actinomycetota</taxon>
        <taxon>Actinomycetes</taxon>
        <taxon>Mycobacteriales</taxon>
        <taxon>Corynebacteriaceae</taxon>
        <taxon>Corynebacterium</taxon>
    </lineage>
</organism>
<dbReference type="Pfam" id="PF02548">
    <property type="entry name" value="Pantoate_transf"/>
    <property type="match status" value="1"/>
</dbReference>
<dbReference type="FunFam" id="3.20.20.60:FF:000003">
    <property type="entry name" value="3-methyl-2-oxobutanoate hydroxymethyltransferase"/>
    <property type="match status" value="1"/>
</dbReference>
<accession>A0A177INY2</accession>
<proteinExistence type="inferred from homology"/>